<comment type="pathway">
    <text evidence="1">Carbohydrate biosynthesis; Calvin cycle.</text>
</comment>
<dbReference type="NCBIfam" id="TIGR00167">
    <property type="entry name" value="cbbA"/>
    <property type="match status" value="1"/>
</dbReference>
<dbReference type="InterPro" id="IPR000771">
    <property type="entry name" value="FBA_II"/>
</dbReference>
<name>A0A940DEC7_9PROT</name>
<sequence>MDYKDFGLVNTKRMFADALKNHYAVPAFNFYNMETLSAIINASRNTHSPVILAVSESALKYMGPDLLRGMIWGLNLSPNDNIALHLDHGSSFESCVTAIKLGFSSVMIDGSKLPFDANADLVKTVTEFAHQYDVSVEAELGTLSGIEDENTQSTTSSYTNPDDVVNFVERTNADSLAIAIGTSHGAYKRKSDNEELRFDILAAVAKQLPDFPLVLHGASSVPEHFIKTINEFGGQLTNARGIAPDQLRRAVQMNICKINVDSDSRLAFTAGVRQHLAQNPENFNPRDYLAAGRKNIYENCLDEIKNIMQSGK</sequence>
<dbReference type="PANTHER" id="PTHR30304">
    <property type="entry name" value="D-TAGATOSE-1,6-BISPHOSPHATE ALDOLASE"/>
    <property type="match status" value="1"/>
</dbReference>
<feature type="binding site" evidence="4">
    <location>
        <position position="88"/>
    </location>
    <ligand>
        <name>Zn(2+)</name>
        <dbReference type="ChEBI" id="CHEBI:29105"/>
        <label>1</label>
        <note>catalytic</note>
    </ligand>
</feature>
<dbReference type="GO" id="GO:0008270">
    <property type="term" value="F:zinc ion binding"/>
    <property type="evidence" value="ECO:0007669"/>
    <property type="project" value="InterPro"/>
</dbReference>
<reference evidence="5" key="2">
    <citation type="journal article" date="2021" name="PeerJ">
        <title>Extensive microbial diversity within the chicken gut microbiome revealed by metagenomics and culture.</title>
        <authorList>
            <person name="Gilroy R."/>
            <person name="Ravi A."/>
            <person name="Getino M."/>
            <person name="Pursley I."/>
            <person name="Horton D.L."/>
            <person name="Alikhan N.F."/>
            <person name="Baker D."/>
            <person name="Gharbi K."/>
            <person name="Hall N."/>
            <person name="Watson M."/>
            <person name="Adriaenssens E.M."/>
            <person name="Foster-Nyarko E."/>
            <person name="Jarju S."/>
            <person name="Secka A."/>
            <person name="Antonio M."/>
            <person name="Oren A."/>
            <person name="Chaudhuri R.R."/>
            <person name="La Ragione R."/>
            <person name="Hildebrand F."/>
            <person name="Pallen M.J."/>
        </authorList>
    </citation>
    <scope>NUCLEOTIDE SEQUENCE</scope>
    <source>
        <strain evidence="5">B1-16210</strain>
    </source>
</reference>
<dbReference type="InterPro" id="IPR050246">
    <property type="entry name" value="Class_II_FBP_aldolase"/>
</dbReference>
<feature type="binding site" evidence="4">
    <location>
        <position position="139"/>
    </location>
    <ligand>
        <name>Zn(2+)</name>
        <dbReference type="ChEBI" id="CHEBI:29105"/>
        <label>2</label>
    </ligand>
</feature>
<proteinExistence type="predicted"/>
<keyword evidence="2" id="KW-0113">Calvin cycle</keyword>
<dbReference type="CDD" id="cd00947">
    <property type="entry name" value="TBP_aldolase_IIB"/>
    <property type="match status" value="1"/>
</dbReference>
<dbReference type="PIRSF" id="PIRSF001359">
    <property type="entry name" value="F_bP_aldolase_II"/>
    <property type="match status" value="1"/>
</dbReference>
<feature type="binding site" evidence="4">
    <location>
        <position position="184"/>
    </location>
    <ligand>
        <name>Zn(2+)</name>
        <dbReference type="ChEBI" id="CHEBI:29105"/>
        <label>1</label>
        <note>catalytic</note>
    </ligand>
</feature>
<feature type="binding site" evidence="4">
    <location>
        <position position="109"/>
    </location>
    <ligand>
        <name>Zn(2+)</name>
        <dbReference type="ChEBI" id="CHEBI:29105"/>
        <label>2</label>
    </ligand>
</feature>
<organism evidence="5 6">
    <name type="scientific">Candidatus Enterousia excrementavium</name>
    <dbReference type="NCBI Taxonomy" id="2840789"/>
    <lineage>
        <taxon>Bacteria</taxon>
        <taxon>Pseudomonadati</taxon>
        <taxon>Pseudomonadota</taxon>
        <taxon>Alphaproteobacteria</taxon>
        <taxon>Candidatus Enterousia</taxon>
    </lineage>
</organism>
<dbReference type="AlphaFoldDB" id="A0A940DEC7"/>
<feature type="binding site" evidence="4">
    <location>
        <position position="216"/>
    </location>
    <ligand>
        <name>Zn(2+)</name>
        <dbReference type="ChEBI" id="CHEBI:29105"/>
        <label>1</label>
        <note>catalytic</note>
    </ligand>
</feature>
<keyword evidence="4" id="KW-0862">Zinc</keyword>
<dbReference type="PANTHER" id="PTHR30304:SF0">
    <property type="entry name" value="D-TAGATOSE-1,6-BISPHOSPHATE ALDOLASE SUBUNIT GATY-RELATED"/>
    <property type="match status" value="1"/>
</dbReference>
<dbReference type="InterPro" id="IPR013785">
    <property type="entry name" value="Aldolase_TIM"/>
</dbReference>
<protein>
    <submittedName>
        <fullName evidence="5">Ketose-bisphosphate aldolase</fullName>
    </submittedName>
</protein>
<evidence type="ECO:0000256" key="2">
    <source>
        <dbReference type="ARBA" id="ARBA00022567"/>
    </source>
</evidence>
<evidence type="ECO:0000256" key="1">
    <source>
        <dbReference type="ARBA" id="ARBA00005215"/>
    </source>
</evidence>
<feature type="active site" description="Proton donor" evidence="3">
    <location>
        <position position="87"/>
    </location>
</feature>
<dbReference type="Proteomes" id="UP000721442">
    <property type="component" value="Unassembled WGS sequence"/>
</dbReference>
<gene>
    <name evidence="5" type="ORF">IAC77_00675</name>
</gene>
<evidence type="ECO:0000313" key="6">
    <source>
        <dbReference type="Proteomes" id="UP000721442"/>
    </source>
</evidence>
<comment type="caution">
    <text evidence="5">The sequence shown here is derived from an EMBL/GenBank/DDBJ whole genome shotgun (WGS) entry which is preliminary data.</text>
</comment>
<dbReference type="Pfam" id="PF01116">
    <property type="entry name" value="F_bP_aldolase"/>
    <property type="match status" value="1"/>
</dbReference>
<dbReference type="Gene3D" id="3.20.20.70">
    <property type="entry name" value="Aldolase class I"/>
    <property type="match status" value="1"/>
</dbReference>
<dbReference type="GO" id="GO:0019253">
    <property type="term" value="P:reductive pentose-phosphate cycle"/>
    <property type="evidence" value="ECO:0007669"/>
    <property type="project" value="UniProtKB-KW"/>
</dbReference>
<accession>A0A940DEC7</accession>
<dbReference type="GO" id="GO:0016832">
    <property type="term" value="F:aldehyde-lyase activity"/>
    <property type="evidence" value="ECO:0007669"/>
    <property type="project" value="InterPro"/>
</dbReference>
<evidence type="ECO:0000256" key="4">
    <source>
        <dbReference type="PIRSR" id="PIRSR001359-3"/>
    </source>
</evidence>
<keyword evidence="4" id="KW-0479">Metal-binding</keyword>
<evidence type="ECO:0000256" key="3">
    <source>
        <dbReference type="PIRSR" id="PIRSR001359-1"/>
    </source>
</evidence>
<dbReference type="SUPFAM" id="SSF51569">
    <property type="entry name" value="Aldolase"/>
    <property type="match status" value="1"/>
</dbReference>
<reference evidence="5" key="1">
    <citation type="submission" date="2020-10" db="EMBL/GenBank/DDBJ databases">
        <authorList>
            <person name="Gilroy R."/>
        </authorList>
    </citation>
    <scope>NUCLEOTIDE SEQUENCE</scope>
    <source>
        <strain evidence="5">B1-16210</strain>
    </source>
</reference>
<comment type="cofactor">
    <cofactor evidence="4">
        <name>Zn(2+)</name>
        <dbReference type="ChEBI" id="CHEBI:29105"/>
    </cofactor>
    <text evidence="4">Binds 2 Zn(2+) ions per subunit. One is catalytic and the other provides a structural contribution.</text>
</comment>
<dbReference type="EMBL" id="JADINE010000010">
    <property type="protein sequence ID" value="MBO8406959.1"/>
    <property type="molecule type" value="Genomic_DNA"/>
</dbReference>
<evidence type="ECO:0000313" key="5">
    <source>
        <dbReference type="EMBL" id="MBO8406959.1"/>
    </source>
</evidence>